<evidence type="ECO:0000256" key="3">
    <source>
        <dbReference type="ARBA" id="ARBA00022490"/>
    </source>
</evidence>
<dbReference type="AlphaFoldDB" id="A0A7C2B0V4"/>
<gene>
    <name evidence="6" type="ORF">ENP23_21700</name>
</gene>
<dbReference type="PANTHER" id="PTHR47892">
    <property type="entry name" value="UNIVERSAL STRESS PROTEIN E"/>
    <property type="match status" value="1"/>
</dbReference>
<comment type="subcellular location">
    <subcellularLocation>
        <location evidence="1">Cytoplasm</location>
    </subcellularLocation>
</comment>
<proteinExistence type="inferred from homology"/>
<protein>
    <submittedName>
        <fullName evidence="6">Universal stress protein</fullName>
    </submittedName>
</protein>
<feature type="domain" description="UspA" evidence="5">
    <location>
        <begin position="13"/>
        <end position="151"/>
    </location>
</feature>
<reference evidence="6" key="1">
    <citation type="journal article" date="2020" name="mSystems">
        <title>Genome- and Community-Level Interaction Insights into Carbon Utilization and Element Cycling Functions of Hydrothermarchaeota in Hydrothermal Sediment.</title>
        <authorList>
            <person name="Zhou Z."/>
            <person name="Liu Y."/>
            <person name="Xu W."/>
            <person name="Pan J."/>
            <person name="Luo Z.H."/>
            <person name="Li M."/>
        </authorList>
    </citation>
    <scope>NUCLEOTIDE SEQUENCE [LARGE SCALE GENOMIC DNA]</scope>
    <source>
        <strain evidence="6">SpSt-200</strain>
    </source>
</reference>
<dbReference type="Gene3D" id="3.40.50.12370">
    <property type="match status" value="1"/>
</dbReference>
<evidence type="ECO:0000313" key="6">
    <source>
        <dbReference type="EMBL" id="HEF28372.1"/>
    </source>
</evidence>
<evidence type="ECO:0000259" key="5">
    <source>
        <dbReference type="Pfam" id="PF00582"/>
    </source>
</evidence>
<dbReference type="EMBL" id="DSIN01000032">
    <property type="protein sequence ID" value="HEF28372.1"/>
    <property type="molecule type" value="Genomic_DNA"/>
</dbReference>
<dbReference type="PANTHER" id="PTHR47892:SF1">
    <property type="entry name" value="UNIVERSAL STRESS PROTEIN E"/>
    <property type="match status" value="1"/>
</dbReference>
<organism evidence="6">
    <name type="scientific">Pseudomonas graminis</name>
    <dbReference type="NCBI Taxonomy" id="158627"/>
    <lineage>
        <taxon>Bacteria</taxon>
        <taxon>Pseudomonadati</taxon>
        <taxon>Pseudomonadota</taxon>
        <taxon>Gammaproteobacteria</taxon>
        <taxon>Pseudomonadales</taxon>
        <taxon>Pseudomonadaceae</taxon>
        <taxon>Pseudomonas</taxon>
    </lineage>
</organism>
<comment type="caution">
    <text evidence="6">The sequence shown here is derived from an EMBL/GenBank/DDBJ whole genome shotgun (WGS) entry which is preliminary data.</text>
</comment>
<dbReference type="PRINTS" id="PR01438">
    <property type="entry name" value="UNVRSLSTRESS"/>
</dbReference>
<dbReference type="Pfam" id="PF00582">
    <property type="entry name" value="Usp"/>
    <property type="match status" value="2"/>
</dbReference>
<dbReference type="SUPFAM" id="SSF52402">
    <property type="entry name" value="Adenine nucleotide alpha hydrolases-like"/>
    <property type="match status" value="2"/>
</dbReference>
<dbReference type="InterPro" id="IPR006015">
    <property type="entry name" value="Universal_stress_UspA"/>
</dbReference>
<accession>A0A7C2B0V4</accession>
<evidence type="ECO:0000256" key="4">
    <source>
        <dbReference type="ARBA" id="ARBA00037131"/>
    </source>
</evidence>
<comment type="similarity">
    <text evidence="2">Belongs to the universal stress protein A family.</text>
</comment>
<feature type="domain" description="UspA" evidence="5">
    <location>
        <begin position="181"/>
        <end position="307"/>
    </location>
</feature>
<dbReference type="InterPro" id="IPR006016">
    <property type="entry name" value="UspA"/>
</dbReference>
<sequence length="311" mass="34613">MMSEVYVKDSPCLVLIASSRQERTPAFERAIALAGACGARLRIVALDHVRLLEVMGLFSPGALAKLRDAHLHAHRRWLDEQVETERSKGLDISVQLLWTEHVFEEIQDCVRTLRPGMLIKDVHLEASLQRLFSTPLDWALLRHCPCPVQLVTPSTHPLPIKMIAAVSLYRSSHADLRLNDKILRAATHLAAQCHAELHVLYVYDWAAIYTSGATMLGGMPVEAGFQEALIEAHEESFSSLCAQHGIAERRRHFMTGTPHLMLEAFARQNSFDLLVMGTSPRHGLERVMGDTAEVVLTHAPCSVLVVKADSL</sequence>
<keyword evidence="3" id="KW-0963">Cytoplasm</keyword>
<dbReference type="GO" id="GO:0005737">
    <property type="term" value="C:cytoplasm"/>
    <property type="evidence" value="ECO:0007669"/>
    <property type="project" value="UniProtKB-SubCell"/>
</dbReference>
<comment type="function">
    <text evidence="4">Required for resistance to DNA-damaging agents.</text>
</comment>
<evidence type="ECO:0000256" key="1">
    <source>
        <dbReference type="ARBA" id="ARBA00004496"/>
    </source>
</evidence>
<name>A0A7C2B0V4_9PSED</name>
<evidence type="ECO:0000256" key="2">
    <source>
        <dbReference type="ARBA" id="ARBA00008791"/>
    </source>
</evidence>